<evidence type="ECO:0000256" key="1">
    <source>
        <dbReference type="SAM" id="MobiDB-lite"/>
    </source>
</evidence>
<feature type="region of interest" description="Disordered" evidence="1">
    <location>
        <begin position="1"/>
        <end position="78"/>
    </location>
</feature>
<proteinExistence type="predicted"/>
<protein>
    <submittedName>
        <fullName evidence="2">Uncharacterized protein</fullName>
    </submittedName>
</protein>
<gene>
    <name evidence="2" type="ORF">GCM10010339_59000</name>
</gene>
<feature type="compositionally biased region" description="Basic and acidic residues" evidence="1">
    <location>
        <begin position="52"/>
        <end position="62"/>
    </location>
</feature>
<comment type="caution">
    <text evidence="2">The sequence shown here is derived from an EMBL/GenBank/DDBJ whole genome shotgun (WGS) entry which is preliminary data.</text>
</comment>
<sequence>MEILADAGYQGMGAQTGGRVVTPPHPKFEKNTPAWYEERHEQQPKAHSSRRIRVEHSHRTPEELGGSRPTPWPTRAHE</sequence>
<evidence type="ECO:0000313" key="2">
    <source>
        <dbReference type="EMBL" id="GHE08833.1"/>
    </source>
</evidence>
<dbReference type="Proteomes" id="UP000655443">
    <property type="component" value="Unassembled WGS sequence"/>
</dbReference>
<name>A0A918YM35_9ACTN</name>
<feature type="compositionally biased region" description="Basic and acidic residues" evidence="1">
    <location>
        <begin position="26"/>
        <end position="44"/>
    </location>
</feature>
<dbReference type="AlphaFoldDB" id="A0A918YM35"/>
<evidence type="ECO:0000313" key="3">
    <source>
        <dbReference type="Proteomes" id="UP000655443"/>
    </source>
</evidence>
<reference evidence="2" key="2">
    <citation type="submission" date="2020-09" db="EMBL/GenBank/DDBJ databases">
        <authorList>
            <person name="Sun Q."/>
            <person name="Ohkuma M."/>
        </authorList>
    </citation>
    <scope>NUCLEOTIDE SEQUENCE</scope>
    <source>
        <strain evidence="2">JCM 4714</strain>
    </source>
</reference>
<reference evidence="2" key="1">
    <citation type="journal article" date="2014" name="Int. J. Syst. Evol. Microbiol.">
        <title>Complete genome sequence of Corynebacterium casei LMG S-19264T (=DSM 44701T), isolated from a smear-ripened cheese.</title>
        <authorList>
            <consortium name="US DOE Joint Genome Institute (JGI-PGF)"/>
            <person name="Walter F."/>
            <person name="Albersmeier A."/>
            <person name="Kalinowski J."/>
            <person name="Ruckert C."/>
        </authorList>
    </citation>
    <scope>NUCLEOTIDE SEQUENCE</scope>
    <source>
        <strain evidence="2">JCM 4714</strain>
    </source>
</reference>
<organism evidence="2 3">
    <name type="scientific">Streptomyces alanosinicus</name>
    <dbReference type="NCBI Taxonomy" id="68171"/>
    <lineage>
        <taxon>Bacteria</taxon>
        <taxon>Bacillati</taxon>
        <taxon>Actinomycetota</taxon>
        <taxon>Actinomycetes</taxon>
        <taxon>Kitasatosporales</taxon>
        <taxon>Streptomycetaceae</taxon>
        <taxon>Streptomyces</taxon>
    </lineage>
</organism>
<keyword evidence="3" id="KW-1185">Reference proteome</keyword>
<dbReference type="EMBL" id="BMVG01000018">
    <property type="protein sequence ID" value="GHE08833.1"/>
    <property type="molecule type" value="Genomic_DNA"/>
</dbReference>
<dbReference type="RefSeq" id="WP_229882029.1">
    <property type="nucleotide sequence ID" value="NZ_BMVG01000018.1"/>
</dbReference>
<accession>A0A918YM35</accession>